<evidence type="ECO:0000313" key="2">
    <source>
        <dbReference type="EMBL" id="OGD68396.1"/>
    </source>
</evidence>
<sequence>MQFITPVLSFTSEVLFSSCVGMILAALCLLTVGFGGEIYQIFMERENGCLCGRLLFPKRWPFFVLYMAFPVWVTAHLIRSIWFV</sequence>
<keyword evidence="1" id="KW-1133">Transmembrane helix</keyword>
<feature type="transmembrane region" description="Helical" evidence="1">
    <location>
        <begin position="15"/>
        <end position="39"/>
    </location>
</feature>
<keyword evidence="1" id="KW-0472">Membrane</keyword>
<organism evidence="2 3">
    <name type="scientific">Candidatus Campbellbacteria bacterium RIFCSPHIGHO2_12_FULL_35_10</name>
    <dbReference type="NCBI Taxonomy" id="1797578"/>
    <lineage>
        <taxon>Bacteria</taxon>
        <taxon>Candidatus Campbelliibacteriota</taxon>
    </lineage>
</organism>
<reference evidence="2 3" key="1">
    <citation type="journal article" date="2016" name="Nat. Commun.">
        <title>Thousands of microbial genomes shed light on interconnected biogeochemical processes in an aquifer system.</title>
        <authorList>
            <person name="Anantharaman K."/>
            <person name="Brown C.T."/>
            <person name="Hug L.A."/>
            <person name="Sharon I."/>
            <person name="Castelle C.J."/>
            <person name="Probst A.J."/>
            <person name="Thomas B.C."/>
            <person name="Singh A."/>
            <person name="Wilkins M.J."/>
            <person name="Karaoz U."/>
            <person name="Brodie E.L."/>
            <person name="Williams K.H."/>
            <person name="Hubbard S.S."/>
            <person name="Banfield J.F."/>
        </authorList>
    </citation>
    <scope>NUCLEOTIDE SEQUENCE [LARGE SCALE GENOMIC DNA]</scope>
</reference>
<accession>A0A1F5EMD3</accession>
<name>A0A1F5EMD3_9BACT</name>
<dbReference type="EMBL" id="MFAA01000036">
    <property type="protein sequence ID" value="OGD68396.1"/>
    <property type="molecule type" value="Genomic_DNA"/>
</dbReference>
<evidence type="ECO:0000256" key="1">
    <source>
        <dbReference type="SAM" id="Phobius"/>
    </source>
</evidence>
<gene>
    <name evidence="2" type="ORF">A3E89_02855</name>
</gene>
<feature type="transmembrane region" description="Helical" evidence="1">
    <location>
        <begin position="60"/>
        <end position="82"/>
    </location>
</feature>
<keyword evidence="1" id="KW-0812">Transmembrane</keyword>
<evidence type="ECO:0000313" key="3">
    <source>
        <dbReference type="Proteomes" id="UP000185891"/>
    </source>
</evidence>
<dbReference type="AlphaFoldDB" id="A0A1F5EMD3"/>
<dbReference type="Proteomes" id="UP000185891">
    <property type="component" value="Unassembled WGS sequence"/>
</dbReference>
<proteinExistence type="predicted"/>
<comment type="caution">
    <text evidence="2">The sequence shown here is derived from an EMBL/GenBank/DDBJ whole genome shotgun (WGS) entry which is preliminary data.</text>
</comment>
<protein>
    <submittedName>
        <fullName evidence="2">Uncharacterized protein</fullName>
    </submittedName>
</protein>